<reference evidence="2 3" key="1">
    <citation type="submission" date="2018-06" db="EMBL/GenBank/DDBJ databases">
        <title>Complete Genome Sequence of the Microcystin-Degrading Bacterium Sphingosinicella microcystinivorans Strain B-9.</title>
        <authorList>
            <person name="Jin H."/>
            <person name="Nishizawa T."/>
            <person name="Guo Y."/>
            <person name="Nishizawa A."/>
            <person name="Park H."/>
            <person name="Kato H."/>
            <person name="Tsuji K."/>
            <person name="Harada K."/>
        </authorList>
    </citation>
    <scope>NUCLEOTIDE SEQUENCE [LARGE SCALE GENOMIC DNA]</scope>
    <source>
        <strain evidence="2 3">B9</strain>
    </source>
</reference>
<dbReference type="Proteomes" id="UP000275727">
    <property type="component" value="Chromosome"/>
</dbReference>
<protein>
    <submittedName>
        <fullName evidence="2">Uncharacterized protein</fullName>
    </submittedName>
</protein>
<evidence type="ECO:0000313" key="2">
    <source>
        <dbReference type="EMBL" id="BBE34073.1"/>
    </source>
</evidence>
<dbReference type="EMBL" id="AP018711">
    <property type="protein sequence ID" value="BBE34073.1"/>
    <property type="molecule type" value="Genomic_DNA"/>
</dbReference>
<organism evidence="2 3">
    <name type="scientific">Sphingosinicella microcystinivorans</name>
    <dbReference type="NCBI Taxonomy" id="335406"/>
    <lineage>
        <taxon>Bacteria</taxon>
        <taxon>Pseudomonadati</taxon>
        <taxon>Pseudomonadota</taxon>
        <taxon>Alphaproteobacteria</taxon>
        <taxon>Sphingomonadales</taxon>
        <taxon>Sphingosinicellaceae</taxon>
        <taxon>Sphingosinicella</taxon>
    </lineage>
</organism>
<evidence type="ECO:0000256" key="1">
    <source>
        <dbReference type="SAM" id="SignalP"/>
    </source>
</evidence>
<accession>A0AAD1D595</accession>
<gene>
    <name evidence="2" type="ORF">SmB9_17310</name>
</gene>
<evidence type="ECO:0000313" key="3">
    <source>
        <dbReference type="Proteomes" id="UP000275727"/>
    </source>
</evidence>
<feature type="signal peptide" evidence="1">
    <location>
        <begin position="1"/>
        <end position="23"/>
    </location>
</feature>
<keyword evidence="1" id="KW-0732">Signal</keyword>
<sequence length="126" mass="12965">MKRALTILAGLSLACALPASALAHGSTKPQHGGVVQMNGETLFELVRAPAGVSLYVIDEDEPVVASGMTARLSVTAGDKRQDVAMVPGKGNQFVAKGLTLPAGASVGVQVINQTTKARYGTTFTIE</sequence>
<proteinExistence type="predicted"/>
<dbReference type="PROSITE" id="PS51257">
    <property type="entry name" value="PROKAR_LIPOPROTEIN"/>
    <property type="match status" value="1"/>
</dbReference>
<dbReference type="KEGG" id="smic:SmB9_17310"/>
<name>A0AAD1D595_SPHMI</name>
<feature type="chain" id="PRO_5042041782" evidence="1">
    <location>
        <begin position="24"/>
        <end position="126"/>
    </location>
</feature>
<dbReference type="AlphaFoldDB" id="A0AAD1D595"/>
<dbReference type="RefSeq" id="WP_126494606.1">
    <property type="nucleotide sequence ID" value="NZ_AP018711.1"/>
</dbReference>